<keyword evidence="3" id="KW-1185">Reference proteome</keyword>
<feature type="transmembrane region" description="Helical" evidence="1">
    <location>
        <begin position="47"/>
        <end position="70"/>
    </location>
</feature>
<evidence type="ECO:0000256" key="1">
    <source>
        <dbReference type="SAM" id="Phobius"/>
    </source>
</evidence>
<dbReference type="EMBL" id="KY593455">
    <property type="protein sequence ID" value="ARB05920.1"/>
    <property type="molecule type" value="Genomic_DNA"/>
</dbReference>
<reference evidence="2 3" key="1">
    <citation type="submission" date="2017-02" db="EMBL/GenBank/DDBJ databases">
        <title>Characterization and complete genome sequence of Yersinia bacteriophage, fHe-Yen9-01.</title>
        <authorList>
            <person name="Jun J.W."/>
            <person name="Wicklund A."/>
            <person name="Skurnik M."/>
        </authorList>
    </citation>
    <scope>NUCLEOTIDE SEQUENCE [LARGE SCALE GENOMIC DNA]</scope>
</reference>
<accession>A0A1V0DXP7</accession>
<sequence length="114" mass="13010">MERTKLPISYDTESGIGVCIAVILTLSLAAGFLVLEINGPNVVGITILSVFISWVLAFFWSNIVEMIYYFPARLRNRKLSKMLQETKIKMKHQHEKLAELEAVNEFVTYCRGNK</sequence>
<keyword evidence="1" id="KW-0812">Transmembrane</keyword>
<dbReference type="Proteomes" id="UP000222840">
    <property type="component" value="Segment"/>
</dbReference>
<gene>
    <name evidence="2" type="ORF">fHeYen901_147</name>
</gene>
<proteinExistence type="predicted"/>
<evidence type="ECO:0000313" key="2">
    <source>
        <dbReference type="EMBL" id="ARB05920.1"/>
    </source>
</evidence>
<feature type="transmembrane region" description="Helical" evidence="1">
    <location>
        <begin position="12"/>
        <end position="35"/>
    </location>
</feature>
<organism evidence="2 3">
    <name type="scientific">Yersinia phage fHe-Yen9-01</name>
    <dbReference type="NCBI Taxonomy" id="1965363"/>
    <lineage>
        <taxon>Viruses</taxon>
        <taxon>Duplodnaviria</taxon>
        <taxon>Heunggongvirae</taxon>
        <taxon>Uroviricota</taxon>
        <taxon>Caudoviricetes</taxon>
        <taxon>Pantevenvirales</taxon>
        <taxon>Straboviridae</taxon>
        <taxon>Tevenvirinae</taxon>
        <taxon>Tegunavirus</taxon>
        <taxon>Tegunavirus fheyen901</taxon>
    </lineage>
</organism>
<evidence type="ECO:0000313" key="3">
    <source>
        <dbReference type="Proteomes" id="UP000222840"/>
    </source>
</evidence>
<protein>
    <submittedName>
        <fullName evidence="2">Uncharacterized protein</fullName>
    </submittedName>
</protein>
<keyword evidence="1" id="KW-1133">Transmembrane helix</keyword>
<name>A0A1V0DXP7_9CAUD</name>
<keyword evidence="1" id="KW-0472">Membrane</keyword>